<dbReference type="PANTHER" id="PTHR24094:SF15">
    <property type="entry name" value="AMP-DEPENDENT SYNTHETASE_LIGASE DOMAIN-CONTAINING PROTEIN-RELATED"/>
    <property type="match status" value="1"/>
</dbReference>
<protein>
    <submittedName>
        <fullName evidence="3">HNH endonuclease family protein</fullName>
    </submittedName>
</protein>
<dbReference type="EMBL" id="BAAALR010000176">
    <property type="protein sequence ID" value="GAA1733548.1"/>
    <property type="molecule type" value="Genomic_DNA"/>
</dbReference>
<comment type="caution">
    <text evidence="3">The sequence shown here is derived from an EMBL/GenBank/DDBJ whole genome shotgun (WGS) entry which is preliminary data.</text>
</comment>
<dbReference type="RefSeq" id="WP_211121251.1">
    <property type="nucleotide sequence ID" value="NZ_BAAALR010000176.1"/>
</dbReference>
<keyword evidence="3" id="KW-0540">Nuclease</keyword>
<dbReference type="Proteomes" id="UP001499947">
    <property type="component" value="Unassembled WGS sequence"/>
</dbReference>
<keyword evidence="4" id="KW-1185">Reference proteome</keyword>
<dbReference type="PANTHER" id="PTHR24094">
    <property type="entry name" value="SECRETED PROTEIN"/>
    <property type="match status" value="1"/>
</dbReference>
<feature type="chain" id="PRO_5045753999" evidence="1">
    <location>
        <begin position="29"/>
        <end position="222"/>
    </location>
</feature>
<dbReference type="InterPro" id="IPR011089">
    <property type="entry name" value="GmrSD_C"/>
</dbReference>
<evidence type="ECO:0000259" key="2">
    <source>
        <dbReference type="Pfam" id="PF07510"/>
    </source>
</evidence>
<organism evidence="3 4">
    <name type="scientific">Streptomyces yatensis</name>
    <dbReference type="NCBI Taxonomy" id="155177"/>
    <lineage>
        <taxon>Bacteria</taxon>
        <taxon>Bacillati</taxon>
        <taxon>Actinomycetota</taxon>
        <taxon>Actinomycetes</taxon>
        <taxon>Kitasatosporales</taxon>
        <taxon>Streptomycetaceae</taxon>
        <taxon>Streptomyces</taxon>
        <taxon>Streptomyces violaceusniger group</taxon>
    </lineage>
</organism>
<name>A0ABP4VPF8_9ACTN</name>
<evidence type="ECO:0000256" key="1">
    <source>
        <dbReference type="SAM" id="SignalP"/>
    </source>
</evidence>
<keyword evidence="1" id="KW-0732">Signal</keyword>
<feature type="domain" description="GmrSD restriction endonucleases C-terminal" evidence="2">
    <location>
        <begin position="101"/>
        <end position="195"/>
    </location>
</feature>
<keyword evidence="3" id="KW-0255">Endonuclease</keyword>
<feature type="signal peptide" evidence="1">
    <location>
        <begin position="1"/>
        <end position="28"/>
    </location>
</feature>
<proteinExistence type="predicted"/>
<keyword evidence="3" id="KW-0378">Hydrolase</keyword>
<accession>A0ABP4VPF8</accession>
<gene>
    <name evidence="3" type="ORF">GCM10009680_87320</name>
</gene>
<dbReference type="Pfam" id="PF07510">
    <property type="entry name" value="GmrSD_C"/>
    <property type="match status" value="1"/>
</dbReference>
<dbReference type="GO" id="GO:0004519">
    <property type="term" value="F:endonuclease activity"/>
    <property type="evidence" value="ECO:0007669"/>
    <property type="project" value="UniProtKB-KW"/>
</dbReference>
<sequence>MRLHIRSTVLTLAAAITALAGTVAPASAASVGTVTTTLHEAIAALPVAAEDRTGYERIAFKHWVDADTDGCNTRAEVLLAEAIEPPTVTGRCTISGGIWHSYYDDTDVQGARSLDIDHMVPLAEAWDSGASTWSAQKRQDYANDLGDTRSLAAVSARENRSKADQDPNQWLPSNPGAHCRYIEEWTVVKSRWGLSADPGEVTTLTDLADSCHDARITYTPAR</sequence>
<reference evidence="4" key="1">
    <citation type="journal article" date="2019" name="Int. J. Syst. Evol. Microbiol.">
        <title>The Global Catalogue of Microorganisms (GCM) 10K type strain sequencing project: providing services to taxonomists for standard genome sequencing and annotation.</title>
        <authorList>
            <consortium name="The Broad Institute Genomics Platform"/>
            <consortium name="The Broad Institute Genome Sequencing Center for Infectious Disease"/>
            <person name="Wu L."/>
            <person name="Ma J."/>
        </authorList>
    </citation>
    <scope>NUCLEOTIDE SEQUENCE [LARGE SCALE GENOMIC DNA]</scope>
    <source>
        <strain evidence="4">JCM 13244</strain>
    </source>
</reference>
<evidence type="ECO:0000313" key="4">
    <source>
        <dbReference type="Proteomes" id="UP001499947"/>
    </source>
</evidence>
<evidence type="ECO:0000313" key="3">
    <source>
        <dbReference type="EMBL" id="GAA1733548.1"/>
    </source>
</evidence>